<sequence>MSDSAARHRARQTIINLCLALAACIALVVTIVLIVPRDDSNRIKAVDYATISRTAKATYKFNIITINPPANWWCNSAAFNLAPIDAVQTFKAGFVGSDVKYIGYTQAFETNPTWLALKLNGKVPTGEYTSGKYTWQIYKSVVQNTPAKTMDYMMVLNNQKNEHVFLYGVAETKEFETFAKEIEDRLGGVPHFD</sequence>
<organism evidence="2">
    <name type="scientific">freshwater metagenome</name>
    <dbReference type="NCBI Taxonomy" id="449393"/>
    <lineage>
        <taxon>unclassified sequences</taxon>
        <taxon>metagenomes</taxon>
        <taxon>ecological metagenomes</taxon>
    </lineage>
</organism>
<evidence type="ECO:0000313" key="2">
    <source>
        <dbReference type="EMBL" id="CAB4681165.1"/>
    </source>
</evidence>
<accession>A0A6J6N8F4</accession>
<dbReference type="InterPro" id="IPR025339">
    <property type="entry name" value="DUF4245"/>
</dbReference>
<name>A0A6J6N8F4_9ZZZZ</name>
<keyword evidence="1" id="KW-0812">Transmembrane</keyword>
<reference evidence="2" key="1">
    <citation type="submission" date="2020-05" db="EMBL/GenBank/DDBJ databases">
        <authorList>
            <person name="Chiriac C."/>
            <person name="Salcher M."/>
            <person name="Ghai R."/>
            <person name="Kavagutti S V."/>
        </authorList>
    </citation>
    <scope>NUCLEOTIDE SEQUENCE</scope>
</reference>
<dbReference type="AlphaFoldDB" id="A0A6J6N8F4"/>
<gene>
    <name evidence="2" type="ORF">UFOPK2373_00262</name>
</gene>
<proteinExistence type="predicted"/>
<keyword evidence="1" id="KW-1133">Transmembrane helix</keyword>
<protein>
    <submittedName>
        <fullName evidence="2">Unannotated protein</fullName>
    </submittedName>
</protein>
<feature type="transmembrane region" description="Helical" evidence="1">
    <location>
        <begin position="14"/>
        <end position="35"/>
    </location>
</feature>
<evidence type="ECO:0000256" key="1">
    <source>
        <dbReference type="SAM" id="Phobius"/>
    </source>
</evidence>
<dbReference type="PROSITE" id="PS51257">
    <property type="entry name" value="PROKAR_LIPOPROTEIN"/>
    <property type="match status" value="1"/>
</dbReference>
<dbReference type="Pfam" id="PF14030">
    <property type="entry name" value="DUF4245"/>
    <property type="match status" value="1"/>
</dbReference>
<dbReference type="EMBL" id="CAEZXL010000027">
    <property type="protein sequence ID" value="CAB4681165.1"/>
    <property type="molecule type" value="Genomic_DNA"/>
</dbReference>
<keyword evidence="1" id="KW-0472">Membrane</keyword>